<accession>A0A8S4EWG8</accession>
<dbReference type="Proteomes" id="UP000653454">
    <property type="component" value="Unassembled WGS sequence"/>
</dbReference>
<dbReference type="AlphaFoldDB" id="A0A8S4EWG8"/>
<gene>
    <name evidence="2" type="ORF">PLXY2_LOCUS6927</name>
</gene>
<evidence type="ECO:0000313" key="3">
    <source>
        <dbReference type="Proteomes" id="UP000653454"/>
    </source>
</evidence>
<organism evidence="2 3">
    <name type="scientific">Plutella xylostella</name>
    <name type="common">Diamondback moth</name>
    <name type="synonym">Plutella maculipennis</name>
    <dbReference type="NCBI Taxonomy" id="51655"/>
    <lineage>
        <taxon>Eukaryota</taxon>
        <taxon>Metazoa</taxon>
        <taxon>Ecdysozoa</taxon>
        <taxon>Arthropoda</taxon>
        <taxon>Hexapoda</taxon>
        <taxon>Insecta</taxon>
        <taxon>Pterygota</taxon>
        <taxon>Neoptera</taxon>
        <taxon>Endopterygota</taxon>
        <taxon>Lepidoptera</taxon>
        <taxon>Glossata</taxon>
        <taxon>Ditrysia</taxon>
        <taxon>Yponomeutoidea</taxon>
        <taxon>Plutellidae</taxon>
        <taxon>Plutella</taxon>
    </lineage>
</organism>
<protein>
    <submittedName>
        <fullName evidence="2">(diamondback moth) hypothetical protein</fullName>
    </submittedName>
</protein>
<dbReference type="EMBL" id="CAJHNJ030000023">
    <property type="protein sequence ID" value="CAG9120109.1"/>
    <property type="molecule type" value="Genomic_DNA"/>
</dbReference>
<evidence type="ECO:0000313" key="2">
    <source>
        <dbReference type="EMBL" id="CAG9120109.1"/>
    </source>
</evidence>
<evidence type="ECO:0000256" key="1">
    <source>
        <dbReference type="SAM" id="MobiDB-lite"/>
    </source>
</evidence>
<reference evidence="2" key="1">
    <citation type="submission" date="2020-11" db="EMBL/GenBank/DDBJ databases">
        <authorList>
            <person name="Whiteford S."/>
        </authorList>
    </citation>
    <scope>NUCLEOTIDE SEQUENCE</scope>
</reference>
<comment type="caution">
    <text evidence="2">The sequence shown here is derived from an EMBL/GenBank/DDBJ whole genome shotgun (WGS) entry which is preliminary data.</text>
</comment>
<keyword evidence="3" id="KW-1185">Reference proteome</keyword>
<name>A0A8S4EWG8_PLUXY</name>
<feature type="region of interest" description="Disordered" evidence="1">
    <location>
        <begin position="91"/>
        <end position="116"/>
    </location>
</feature>
<sequence>MLEVDLPLMRSLSPDPADLLGPPQTILEDKGPCLTELDLPMMRSLSPDPEVAASVNRKLIDQVVPGSLAGFESQVQNKVIIDNVFYASDPQNNDQQCGPRVTLRQNVTGQTEKEEL</sequence>
<proteinExistence type="predicted"/>